<dbReference type="EMBL" id="MVGT01000437">
    <property type="protein sequence ID" value="OVA18190.1"/>
    <property type="molecule type" value="Genomic_DNA"/>
</dbReference>
<keyword evidence="3" id="KW-1185">Reference proteome</keyword>
<evidence type="ECO:0000256" key="1">
    <source>
        <dbReference type="SAM" id="MobiDB-lite"/>
    </source>
</evidence>
<evidence type="ECO:0000313" key="3">
    <source>
        <dbReference type="Proteomes" id="UP000195402"/>
    </source>
</evidence>
<accession>A0A200R680</accession>
<dbReference type="InParanoid" id="A0A200R680"/>
<gene>
    <name evidence="2" type="ORF">BVC80_1835g611</name>
</gene>
<protein>
    <submittedName>
        <fullName evidence="2">Uncharacterized protein</fullName>
    </submittedName>
</protein>
<sequence>MEKGSAQSMKKVKPFPPRRGQIKVKILGNFFRSVSTIASMAIRGVGSSISQGSPSSTAPPSSYTSEGSSEF</sequence>
<reference evidence="2 3" key="1">
    <citation type="journal article" date="2017" name="Mol. Plant">
        <title>The Genome of Medicinal Plant Macleaya cordata Provides New Insights into Benzylisoquinoline Alkaloids Metabolism.</title>
        <authorList>
            <person name="Liu X."/>
            <person name="Liu Y."/>
            <person name="Huang P."/>
            <person name="Ma Y."/>
            <person name="Qing Z."/>
            <person name="Tang Q."/>
            <person name="Cao H."/>
            <person name="Cheng P."/>
            <person name="Zheng Y."/>
            <person name="Yuan Z."/>
            <person name="Zhou Y."/>
            <person name="Liu J."/>
            <person name="Tang Z."/>
            <person name="Zhuo Y."/>
            <person name="Zhang Y."/>
            <person name="Yu L."/>
            <person name="Huang J."/>
            <person name="Yang P."/>
            <person name="Peng Q."/>
            <person name="Zhang J."/>
            <person name="Jiang W."/>
            <person name="Zhang Z."/>
            <person name="Lin K."/>
            <person name="Ro D.K."/>
            <person name="Chen X."/>
            <person name="Xiong X."/>
            <person name="Shang Y."/>
            <person name="Huang S."/>
            <person name="Zeng J."/>
        </authorList>
    </citation>
    <scope>NUCLEOTIDE SEQUENCE [LARGE SCALE GENOMIC DNA]</scope>
    <source>
        <strain evidence="3">cv. BLH2017</strain>
        <tissue evidence="2">Root</tissue>
    </source>
</reference>
<organism evidence="2 3">
    <name type="scientific">Macleaya cordata</name>
    <name type="common">Five-seeded plume-poppy</name>
    <name type="synonym">Bocconia cordata</name>
    <dbReference type="NCBI Taxonomy" id="56857"/>
    <lineage>
        <taxon>Eukaryota</taxon>
        <taxon>Viridiplantae</taxon>
        <taxon>Streptophyta</taxon>
        <taxon>Embryophyta</taxon>
        <taxon>Tracheophyta</taxon>
        <taxon>Spermatophyta</taxon>
        <taxon>Magnoliopsida</taxon>
        <taxon>Ranunculales</taxon>
        <taxon>Papaveraceae</taxon>
        <taxon>Papaveroideae</taxon>
        <taxon>Macleaya</taxon>
    </lineage>
</organism>
<dbReference type="OrthoDB" id="1033413at2759"/>
<name>A0A200R680_MACCD</name>
<comment type="caution">
    <text evidence="2">The sequence shown here is derived from an EMBL/GenBank/DDBJ whole genome shotgun (WGS) entry which is preliminary data.</text>
</comment>
<feature type="compositionally biased region" description="Low complexity" evidence="1">
    <location>
        <begin position="46"/>
        <end position="65"/>
    </location>
</feature>
<proteinExistence type="predicted"/>
<feature type="region of interest" description="Disordered" evidence="1">
    <location>
        <begin position="46"/>
        <end position="71"/>
    </location>
</feature>
<evidence type="ECO:0000313" key="2">
    <source>
        <dbReference type="EMBL" id="OVA18190.1"/>
    </source>
</evidence>
<dbReference type="Proteomes" id="UP000195402">
    <property type="component" value="Unassembled WGS sequence"/>
</dbReference>
<dbReference type="AlphaFoldDB" id="A0A200R680"/>